<accession>A0AAN9D367</accession>
<gene>
    <name evidence="4" type="ORF">R3I93_009019</name>
</gene>
<feature type="compositionally biased region" description="Polar residues" evidence="2">
    <location>
        <begin position="1453"/>
        <end position="1462"/>
    </location>
</feature>
<feature type="region of interest" description="Disordered" evidence="2">
    <location>
        <begin position="350"/>
        <end position="383"/>
    </location>
</feature>
<dbReference type="Gene3D" id="3.30.160.60">
    <property type="entry name" value="Classic Zinc Finger"/>
    <property type="match status" value="3"/>
</dbReference>
<evidence type="ECO:0000259" key="3">
    <source>
        <dbReference type="PROSITE" id="PS50157"/>
    </source>
</evidence>
<feature type="region of interest" description="Disordered" evidence="2">
    <location>
        <begin position="1262"/>
        <end position="1287"/>
    </location>
</feature>
<dbReference type="EMBL" id="JAYKXH010000009">
    <property type="protein sequence ID" value="KAK7157699.1"/>
    <property type="molecule type" value="Genomic_DNA"/>
</dbReference>
<dbReference type="InterPro" id="IPR036236">
    <property type="entry name" value="Znf_C2H2_sf"/>
</dbReference>
<dbReference type="PANTHER" id="PTHR47272">
    <property type="entry name" value="DDE_TNP_1_7 DOMAIN-CONTAINING PROTEIN"/>
    <property type="match status" value="1"/>
</dbReference>
<feature type="region of interest" description="Disordered" evidence="2">
    <location>
        <begin position="1076"/>
        <end position="1098"/>
    </location>
</feature>
<feature type="region of interest" description="Disordered" evidence="2">
    <location>
        <begin position="163"/>
        <end position="188"/>
    </location>
</feature>
<dbReference type="InterPro" id="IPR029526">
    <property type="entry name" value="PGBD"/>
</dbReference>
<evidence type="ECO:0000256" key="2">
    <source>
        <dbReference type="SAM" id="MobiDB-lite"/>
    </source>
</evidence>
<dbReference type="SMART" id="SM00355">
    <property type="entry name" value="ZnF_C2H2"/>
    <property type="match status" value="7"/>
</dbReference>
<feature type="region of interest" description="Disordered" evidence="2">
    <location>
        <begin position="1385"/>
        <end position="1428"/>
    </location>
</feature>
<feature type="region of interest" description="Disordered" evidence="2">
    <location>
        <begin position="2139"/>
        <end position="2167"/>
    </location>
</feature>
<feature type="compositionally biased region" description="Basic residues" evidence="2">
    <location>
        <begin position="1391"/>
        <end position="1409"/>
    </location>
</feature>
<keyword evidence="5" id="KW-1185">Reference proteome</keyword>
<dbReference type="PANTHER" id="PTHR47272:SF2">
    <property type="entry name" value="PIGGYBAC TRANSPOSABLE ELEMENT-DERIVED PROTEIN 3-LIKE"/>
    <property type="match status" value="1"/>
</dbReference>
<feature type="region of interest" description="Disordered" evidence="2">
    <location>
        <begin position="1332"/>
        <end position="1354"/>
    </location>
</feature>
<feature type="region of interest" description="Disordered" evidence="2">
    <location>
        <begin position="937"/>
        <end position="970"/>
    </location>
</feature>
<dbReference type="Proteomes" id="UP001364617">
    <property type="component" value="Unassembled WGS sequence"/>
</dbReference>
<feature type="region of interest" description="Disordered" evidence="2">
    <location>
        <begin position="614"/>
        <end position="645"/>
    </location>
</feature>
<feature type="domain" description="C2H2-type" evidence="3">
    <location>
        <begin position="385"/>
        <end position="413"/>
    </location>
</feature>
<organism evidence="4 5">
    <name type="scientific">Phoxinus phoxinus</name>
    <name type="common">Eurasian minnow</name>
    <dbReference type="NCBI Taxonomy" id="58324"/>
    <lineage>
        <taxon>Eukaryota</taxon>
        <taxon>Metazoa</taxon>
        <taxon>Chordata</taxon>
        <taxon>Craniata</taxon>
        <taxon>Vertebrata</taxon>
        <taxon>Euteleostomi</taxon>
        <taxon>Actinopterygii</taxon>
        <taxon>Neopterygii</taxon>
        <taxon>Teleostei</taxon>
        <taxon>Ostariophysi</taxon>
        <taxon>Cypriniformes</taxon>
        <taxon>Leuciscidae</taxon>
        <taxon>Phoxininae</taxon>
        <taxon>Phoxinus</taxon>
    </lineage>
</organism>
<feature type="compositionally biased region" description="Basic and acidic residues" evidence="2">
    <location>
        <begin position="177"/>
        <end position="188"/>
    </location>
</feature>
<evidence type="ECO:0000313" key="4">
    <source>
        <dbReference type="EMBL" id="KAK7157699.1"/>
    </source>
</evidence>
<feature type="domain" description="C2H2-type" evidence="3">
    <location>
        <begin position="275"/>
        <end position="303"/>
    </location>
</feature>
<name>A0AAN9D367_9TELE</name>
<comment type="caution">
    <text evidence="4">The sequence shown here is derived from an EMBL/GenBank/DDBJ whole genome shotgun (WGS) entry which is preliminary data.</text>
</comment>
<sequence length="2231" mass="248685">MEHANDPLSEPSAPEANLHNEHLSLSDHPSPLEAPLDITVYGIEATERTDQTSGLELKLDLYVPAPPIIEPITPVEETVEHCAFPVATQDDSTQPEAVIEETVETADVEGLHCENQSSLVESSSDTVTEVECERAFNESGSSDSNAASCVPEEPMSSNEIPKMCANAKSSTGGTAHNADRKNIPPKKDKFNPLKLDMAKVIPLTSSQLSLQCLECHIIFSDSKSKDRHLKMSHPAEYQQCMLEDVLFTCYVCDQHFTSSTELMAHQRTHTGNERFKCPFCSEAFYQSCELTSHKKKIHYSKHGYTCSECDKPFKTFTLLRYHQRVHTAEKPYVCSHKLCGKKFSASKSLQNHLERHHKEDTKGDQTNASTTSKKKRTKGTNERKFPCSQCDAVFKTSKAHLLHIKNKHSQESQSSTLLVPQPKPPGLTMTQTANGQPQTLFLETLGPAPPQMDKLDAEQIKRLIEKLGNVQKVNQLVILPLQPQSFGLPHPQPLMQPLHVNFTQSTIQPTLCEQSDTGPSKVEQINLQVSAEMGDLQQKETVLSQEETIISSENSETQVAPVKLTQTEAHMQMDEIHLELIPIQTETSVLLDQTPANTITLQYEASQNDSVHELSHTAEEHIPETNSEPYLIPQPETANSHQRTMEKDNVPVDTVMSEETVTNAETACLTKIQDSIDLSVESDSQVVSEQGDISKLIKPQELQQFQAQNDQVESEKEPSRMEPQSQPDSLNTVQNNTIIDLQQSSVPTPNQTRVNLQDCPFVQKKIPAKKKRSKKQLADKLETTEANNVCDGQVASTKKMNNSSKVITKKKEKTKNKKLVVKFGPSEKKKSSKPKVIKTSKIKQKQNQQISDQNQVPIFSQQDNKLDFNQKVQKDKVKGDEIPSGVAVKSVGQLNNATTDTVLVAPEAAQQGKLQKRKIKNQNNLLKKAQSVQEVQRDETLVPVKKKKKQGKTPEDDCPKKPKVRKTQNNNFQKNCQKLPKHKVTKAKSRPDVSDVPQLEKQALLLLKGHKQPQLKVHKLDATELEKSPPSKYNKKVLQKTKKAPRKSLNVAHQKKAKSVQNKLVEYHGEPLSFEMSSVDNSHGSVSTKPKIVRKRKAPTKIDQEIALSPPYSQLTLGCQDCGKTFSEVSSLQEHMASWHSAGKEAFPDETIVVVKKRVMRPGPNEKRISPNVFEIQVATDWDMESEVGEIVGERLSFPALSPSPSLTLASGGVEGKQQEGDKYIEGIVPEPEQPPEKNPLEVCKIPLQMSTPALVKSVVPQELPENASESVSEKEQSNEDGTITETSCTELKDALEEEIKEELPIGVNLVLIGDQNEDENHNTQINNISGVSQEHENEESNPSPQTQESARDADEVLTQKVLTEPEIKQEEEEVLVRRVDDHKRVMAGHSVKRGKKGVGRSQGKKPVGRRTSTDNKSKKDIEGNKDPQECQVLYHMCVLDTPERKSKETDKNLVNASETCQPSSSEEAPEEQVVFELDSVTTSVMDIVNSEDGSFETSRDLVRDGSSPGIILEKYLTARERNMENPNTPSQIRRANSKLDANKVTSAYTSSDMKIEERSSNLAQSCSMRGIQMFIVKAEDHSTTNEMFQARQPTDPHRVACQDKNRDGTSSDSHVVPLQTYSKQCIFYPVKEEEREHLVEPPHAEHACLDSGELAGASSGIEECEEIRVDSVQMDMQHLHTNSEEGDVSAEQQRTQSFLEFLSDNSDTDDSDNVHSEPEAETIVMSCYHGIQCNDTVHQNGTERCGRTTMGASPTRHTEPERQLNWKPINYFNQYFSLDTWNEIAVCTRETSKLPNPVTEKEVAQYVGIHIAMGTLKFPSTKLYWEDCTRVPLISDAMTASRFCELTCKVKLASSGGDSMEMSNDQQSEESNRDQPGQSNEVHSNEEAHNCANSKADHLWKVMPLIRRVQVGCRALKRNGSYGVDHYSLPFQRHPTHSLLHTVVISGGGLVVDFNLSADDSNRENVVEKMVSRGKDRNEGVVFLCKPELSTPSMLEHLLEAGVQSAGKVGGARGQIGDEFVSSDGKLKLFRCHHGFILSAVVKEKPRSTSLVSGFERAIKAANLNRDLRSLYRTPCTNSAVSAWPHSVLWDLIDLVLVNAWIQYKQDYSHITDLLSLMAFRLEVAKALILSSGFDAQDSSPPCPPAPKLHGPDTNSRPSQVLESPLPDVHTRYDGFGHWPEQLAEGEEAGKCRFGGCERTSRVRCLKCCVFLCISRNHNCFLKFHSQGSS</sequence>
<feature type="region of interest" description="Disordered" evidence="2">
    <location>
        <begin position="1856"/>
        <end position="1890"/>
    </location>
</feature>
<dbReference type="FunFam" id="3.30.160.60:FF:004163">
    <property type="match status" value="1"/>
</dbReference>
<evidence type="ECO:0000313" key="5">
    <source>
        <dbReference type="Proteomes" id="UP001364617"/>
    </source>
</evidence>
<feature type="domain" description="C2H2-type" evidence="3">
    <location>
        <begin position="332"/>
        <end position="361"/>
    </location>
</feature>
<feature type="region of interest" description="Disordered" evidence="2">
    <location>
        <begin position="1446"/>
        <end position="1472"/>
    </location>
</feature>
<keyword evidence="1" id="KW-0479">Metal-binding</keyword>
<feature type="region of interest" description="Disordered" evidence="2">
    <location>
        <begin position="824"/>
        <end position="852"/>
    </location>
</feature>
<dbReference type="InterPro" id="IPR013087">
    <property type="entry name" value="Znf_C2H2_type"/>
</dbReference>
<feature type="compositionally biased region" description="Basic and acidic residues" evidence="2">
    <location>
        <begin position="1412"/>
        <end position="1428"/>
    </location>
</feature>
<feature type="compositionally biased region" description="Polar residues" evidence="2">
    <location>
        <begin position="2154"/>
        <end position="2163"/>
    </location>
</feature>
<dbReference type="SUPFAM" id="SSF57667">
    <property type="entry name" value="beta-beta-alpha zinc fingers"/>
    <property type="match status" value="2"/>
</dbReference>
<dbReference type="Pfam" id="PF13843">
    <property type="entry name" value="DDE_Tnp_1_7"/>
    <property type="match status" value="1"/>
</dbReference>
<feature type="compositionally biased region" description="Polar residues" evidence="2">
    <location>
        <begin position="722"/>
        <end position="731"/>
    </location>
</feature>
<dbReference type="PROSITE" id="PS50157">
    <property type="entry name" value="ZINC_FINGER_C2H2_2"/>
    <property type="match status" value="6"/>
</dbReference>
<dbReference type="Pfam" id="PF00096">
    <property type="entry name" value="zf-C2H2"/>
    <property type="match status" value="3"/>
</dbReference>
<protein>
    <recommendedName>
        <fullName evidence="3">C2H2-type domain-containing protein</fullName>
    </recommendedName>
</protein>
<feature type="domain" description="C2H2-type" evidence="3">
    <location>
        <begin position="247"/>
        <end position="274"/>
    </location>
</feature>
<feature type="domain" description="C2H2-type" evidence="3">
    <location>
        <begin position="1117"/>
        <end position="1145"/>
    </location>
</feature>
<feature type="region of interest" description="Disordered" evidence="2">
    <location>
        <begin position="704"/>
        <end position="731"/>
    </location>
</feature>
<feature type="region of interest" description="Disordered" evidence="2">
    <location>
        <begin position="1"/>
        <end position="31"/>
    </location>
</feature>
<proteinExistence type="predicted"/>
<feature type="compositionally biased region" description="Basic and acidic residues" evidence="2">
    <location>
        <begin position="352"/>
        <end position="363"/>
    </location>
</feature>
<keyword evidence="1" id="KW-0863">Zinc-finger</keyword>
<feature type="compositionally biased region" description="Polar residues" evidence="2">
    <location>
        <begin position="1076"/>
        <end position="1088"/>
    </location>
</feature>
<dbReference type="PROSITE" id="PS00028">
    <property type="entry name" value="ZINC_FINGER_C2H2_1"/>
    <property type="match status" value="7"/>
</dbReference>
<feature type="compositionally biased region" description="Basic and acidic residues" evidence="2">
    <location>
        <begin position="614"/>
        <end position="623"/>
    </location>
</feature>
<evidence type="ECO:0000256" key="1">
    <source>
        <dbReference type="PROSITE-ProRule" id="PRU00042"/>
    </source>
</evidence>
<keyword evidence="1" id="KW-0862">Zinc</keyword>
<dbReference type="GO" id="GO:0008270">
    <property type="term" value="F:zinc ion binding"/>
    <property type="evidence" value="ECO:0007669"/>
    <property type="project" value="UniProtKB-KW"/>
</dbReference>
<feature type="domain" description="C2H2-type" evidence="3">
    <location>
        <begin position="304"/>
        <end position="331"/>
    </location>
</feature>
<feature type="compositionally biased region" description="Basic residues" evidence="2">
    <location>
        <begin position="830"/>
        <end position="844"/>
    </location>
</feature>
<reference evidence="4 5" key="1">
    <citation type="submission" date="2024-02" db="EMBL/GenBank/DDBJ databases">
        <title>Chromosome-level genome assembly of the Eurasian Minnow (Phoxinus phoxinus).</title>
        <authorList>
            <person name="Oriowo T.O."/>
            <person name="Martin S."/>
            <person name="Stange M."/>
            <person name="Chrysostomakis Y."/>
            <person name="Brown T."/>
            <person name="Winkler S."/>
            <person name="Kukowka S."/>
            <person name="Myers E.W."/>
            <person name="Bohne A."/>
        </authorList>
    </citation>
    <scope>NUCLEOTIDE SEQUENCE [LARGE SCALE GENOMIC DNA]</scope>
    <source>
        <strain evidence="4">ZFMK-TIS-60720</strain>
        <tissue evidence="4">Whole Organism</tissue>
    </source>
</reference>